<dbReference type="AlphaFoldDB" id="A0A927C076"/>
<evidence type="ECO:0000313" key="1">
    <source>
        <dbReference type="EMBL" id="MBD2858309.1"/>
    </source>
</evidence>
<accession>A0A927C076</accession>
<dbReference type="EMBL" id="JACXLD010000002">
    <property type="protein sequence ID" value="MBD2858309.1"/>
    <property type="molecule type" value="Genomic_DNA"/>
</dbReference>
<dbReference type="Pfam" id="PF06804">
    <property type="entry name" value="Lipoprotein_18"/>
    <property type="match status" value="1"/>
</dbReference>
<gene>
    <name evidence="1" type="primary">bamC</name>
    <name evidence="1" type="ORF">IB286_04745</name>
</gene>
<dbReference type="InterPro" id="IPR010653">
    <property type="entry name" value="NlpB/DapX"/>
</dbReference>
<dbReference type="PROSITE" id="PS51257">
    <property type="entry name" value="PROKAR_LIPOPROTEIN"/>
    <property type="match status" value="1"/>
</dbReference>
<keyword evidence="2" id="KW-1185">Reference proteome</keyword>
<sequence>MPNLLRPALLLSATVVLSACGLFHDRSNDYRKASLEAPLSLPPGVQSETLKDRYAVPGIAQHQVLDGDFVIPRPDGLAKNVGYAEVRIQKLGAKTWILSEGSPSEVWGRVREFMNYAGLTLAYANGEQGILETEWRSPDSSRPLERFRFTLEQGVQIKTTEISVLAQTGARTDWPKQSTDAPREAAFVKSLAQHLADSQVQTTVSVLARNVAASNKGKIFLEGEGEKQYLRLFLPSERAWAALGLALEKAGFEVEEAHRNVAKYWVSYVDPDRQPGWLARKLGADKVTSRYVVEMQELSPRESLILLNYQQGRRLSNEDRERMLTRIMGYTH</sequence>
<comment type="caution">
    <text evidence="1">The sequence shown here is derived from an EMBL/GenBank/DDBJ whole genome shotgun (WGS) entry which is preliminary data.</text>
</comment>
<dbReference type="Gene3D" id="3.30.310.170">
    <property type="entry name" value="Outer membrane protein assembly factor BamC"/>
    <property type="match status" value="1"/>
</dbReference>
<name>A0A927C076_9GAMM</name>
<dbReference type="Proteomes" id="UP000610558">
    <property type="component" value="Unassembled WGS sequence"/>
</dbReference>
<evidence type="ECO:0000313" key="2">
    <source>
        <dbReference type="Proteomes" id="UP000610558"/>
    </source>
</evidence>
<protein>
    <submittedName>
        <fullName evidence="1">Outer membrane protein assembly factor BamC</fullName>
    </submittedName>
</protein>
<dbReference type="RefSeq" id="WP_190763025.1">
    <property type="nucleotide sequence ID" value="NZ_JACXLD010000002.1"/>
</dbReference>
<proteinExistence type="predicted"/>
<dbReference type="InterPro" id="IPR042268">
    <property type="entry name" value="BamC_C"/>
</dbReference>
<reference evidence="1" key="1">
    <citation type="submission" date="2020-09" db="EMBL/GenBank/DDBJ databases">
        <authorList>
            <person name="Yoon J.-W."/>
        </authorList>
    </citation>
    <scope>NUCLEOTIDE SEQUENCE</scope>
    <source>
        <strain evidence="1">KMU-158</strain>
    </source>
</reference>
<organism evidence="1 2">
    <name type="scientific">Spongiibacter pelagi</name>
    <dbReference type="NCBI Taxonomy" id="2760804"/>
    <lineage>
        <taxon>Bacteria</taxon>
        <taxon>Pseudomonadati</taxon>
        <taxon>Pseudomonadota</taxon>
        <taxon>Gammaproteobacteria</taxon>
        <taxon>Cellvibrionales</taxon>
        <taxon>Spongiibacteraceae</taxon>
        <taxon>Spongiibacter</taxon>
    </lineage>
</organism>